<evidence type="ECO:0000313" key="3">
    <source>
        <dbReference type="EMBL" id="PFH56374.1"/>
    </source>
</evidence>
<dbReference type="EMBL" id="LAZP02000595">
    <property type="protein sequence ID" value="PFH56374.1"/>
    <property type="molecule type" value="Genomic_DNA"/>
</dbReference>
<feature type="transmembrane region" description="Helical" evidence="1">
    <location>
        <begin position="162"/>
        <end position="180"/>
    </location>
</feature>
<reference evidence="3 4" key="2">
    <citation type="journal article" date="2017" name="Sci. Rep.">
        <title>Ant-infecting Ophiocordyceps genomes reveal a high diversity of potential behavioral manipulation genes and a possible major role for enterotoxins.</title>
        <authorList>
            <person name="de Bekker C."/>
            <person name="Ohm R.A."/>
            <person name="Evans H.C."/>
            <person name="Brachmann A."/>
            <person name="Hughes D.P."/>
        </authorList>
    </citation>
    <scope>NUCLEOTIDE SEQUENCE [LARGE SCALE GENOMIC DNA]</scope>
    <source>
        <strain evidence="3 4">SC16a</strain>
    </source>
</reference>
<feature type="transmembrane region" description="Helical" evidence="1">
    <location>
        <begin position="251"/>
        <end position="269"/>
    </location>
</feature>
<feature type="transmembrane region" description="Helical" evidence="1">
    <location>
        <begin position="186"/>
        <end position="204"/>
    </location>
</feature>
<accession>A0A2A9P5A9</accession>
<gene>
    <name evidence="3" type="ORF">XA68_16600</name>
</gene>
<dbReference type="OrthoDB" id="202415at2759"/>
<sequence length="850" mass="96238">MSVGEWGATTSPLAAEKLFLQTVKHLREPVTSQRPFFFQPIASLVGMALLTSMLTQRLSSTEAESYSEIVCWALLPVLFKVTKPPKKELLRVEAGVPSLSSVSSWIVAVSVVLASLYRTEHDLVELFPALTPLLISIQKYLQFRLGLPKRRDLSCSSYTANTMSGSTLTAIFAILTLLGGDLRGSGLSIVAVAALVVVYIAILPRTTHDSHIGPFGNPEDNYLTLSVRVVITLVFSFGLQTVVFGAPKGKIIPVFLLGLTKSLSWYYTIRASRHSSWCTATAIGTFAIVATRDPTRLPSEAQALCHVVASGLVLAQIIASMPKDAKARSALWFFMLFPVIPYITNIATMQILQFSGSGSLRDSHPIEALIQQARMNFRNLTQRQSLSYDMAFSEYQRRYKMRPPPGFEDWYRFAASRKSPIIDDFDLIISTISPFLAMSGQEVKKMMVDAYSDPRSELWLCHFSGRSTQCSHPNRSYDRHISTLFNKLLQGLDMKLPNVSFLVNHLDEPRILLPLSTTGTQGSVAKPFHLKVMSHQPIWEEVTRACAFNYSDGLHVHNLFVYDSTPKDLCRHTEYEAMHGLFLSPTSMKLIKGLVPVLSTGAPSTMGDILFPSPAYIESEFRYASAEANDVDWDKKRNRLYWAGSNTGGFAIDDKWRSYHRQRFVEFTRNLGRQRYRYLGQHNGIVSWVESPFLNGRLYDVAFTRISQCHRQLCRDQRAYFGVKPWADRDRALKSRLVFDLDGNGISGRYYKLLASRSLPLKQTLFREWHDDRLVPWVHFVPVSQSMEELPELVRYLTTTESGRRRAKEMAHQGREWFLNAFREVDLSIYAYRLLLELARLQDPSREAIG</sequence>
<reference evidence="3 4" key="1">
    <citation type="journal article" date="2015" name="BMC Genomics">
        <title>Gene expression during zombie ant biting behavior reflects the complexity underlying fungal parasitic behavioral manipulation.</title>
        <authorList>
            <person name="de Bekker C."/>
            <person name="Ohm R.A."/>
            <person name="Loreto R.G."/>
            <person name="Sebastian A."/>
            <person name="Albert I."/>
            <person name="Merrow M."/>
            <person name="Brachmann A."/>
            <person name="Hughes D.P."/>
        </authorList>
    </citation>
    <scope>NUCLEOTIDE SEQUENCE [LARGE SCALE GENOMIC DNA]</scope>
    <source>
        <strain evidence="3 4">SC16a</strain>
    </source>
</reference>
<evidence type="ECO:0000256" key="1">
    <source>
        <dbReference type="SAM" id="Phobius"/>
    </source>
</evidence>
<keyword evidence="4" id="KW-1185">Reference proteome</keyword>
<feature type="transmembrane region" description="Helical" evidence="1">
    <location>
        <begin position="331"/>
        <end position="352"/>
    </location>
</feature>
<dbReference type="PANTHER" id="PTHR12203:SF61">
    <property type="entry name" value="CAPSULE PROTEIN"/>
    <property type="match status" value="1"/>
</dbReference>
<protein>
    <recommendedName>
        <fullName evidence="2">Glycosyl transferase CAP10 domain-containing protein</fullName>
    </recommendedName>
</protein>
<feature type="domain" description="Glycosyl transferase CAP10" evidence="2">
    <location>
        <begin position="560"/>
        <end position="845"/>
    </location>
</feature>
<dbReference type="InterPro" id="IPR051091">
    <property type="entry name" value="O-Glucosyltr/Glycosyltrsf_90"/>
</dbReference>
<dbReference type="AlphaFoldDB" id="A0A2A9P5A9"/>
<keyword evidence="1" id="KW-1133">Transmembrane helix</keyword>
<feature type="transmembrane region" description="Helical" evidence="1">
    <location>
        <begin position="225"/>
        <end position="245"/>
    </location>
</feature>
<keyword evidence="1" id="KW-0472">Membrane</keyword>
<dbReference type="Pfam" id="PF05686">
    <property type="entry name" value="Glyco_transf_90"/>
    <property type="match status" value="1"/>
</dbReference>
<evidence type="ECO:0000259" key="2">
    <source>
        <dbReference type="SMART" id="SM00672"/>
    </source>
</evidence>
<dbReference type="InterPro" id="IPR006598">
    <property type="entry name" value="CAP10"/>
</dbReference>
<comment type="caution">
    <text evidence="3">The sequence shown here is derived from an EMBL/GenBank/DDBJ whole genome shotgun (WGS) entry which is preliminary data.</text>
</comment>
<organism evidence="3 4">
    <name type="scientific">Ophiocordyceps unilateralis</name>
    <name type="common">Zombie-ant fungus</name>
    <name type="synonym">Torrubia unilateralis</name>
    <dbReference type="NCBI Taxonomy" id="268505"/>
    <lineage>
        <taxon>Eukaryota</taxon>
        <taxon>Fungi</taxon>
        <taxon>Dikarya</taxon>
        <taxon>Ascomycota</taxon>
        <taxon>Pezizomycotina</taxon>
        <taxon>Sordariomycetes</taxon>
        <taxon>Hypocreomycetidae</taxon>
        <taxon>Hypocreales</taxon>
        <taxon>Ophiocordycipitaceae</taxon>
        <taxon>Ophiocordyceps</taxon>
    </lineage>
</organism>
<dbReference type="Proteomes" id="UP000037136">
    <property type="component" value="Unassembled WGS sequence"/>
</dbReference>
<dbReference type="SMART" id="SM00672">
    <property type="entry name" value="CAP10"/>
    <property type="match status" value="1"/>
</dbReference>
<name>A0A2A9P5A9_OPHUN</name>
<proteinExistence type="predicted"/>
<keyword evidence="1" id="KW-0812">Transmembrane</keyword>
<dbReference type="PANTHER" id="PTHR12203">
    <property type="entry name" value="KDEL LYS-ASP-GLU-LEU CONTAINING - RELATED"/>
    <property type="match status" value="1"/>
</dbReference>
<evidence type="ECO:0000313" key="4">
    <source>
        <dbReference type="Proteomes" id="UP000037136"/>
    </source>
</evidence>